<dbReference type="AlphaFoldDB" id="A0A0B8SYX7"/>
<feature type="domain" description="RagB/SusD" evidence="6">
    <location>
        <begin position="269"/>
        <end position="594"/>
    </location>
</feature>
<protein>
    <recommendedName>
        <fullName evidence="10">RagB/SusD domain-containing protein</fullName>
    </recommendedName>
</protein>
<comment type="similarity">
    <text evidence="2">Belongs to the SusD family.</text>
</comment>
<dbReference type="EMBL" id="JJMU01000065">
    <property type="protein sequence ID" value="KGE12692.1"/>
    <property type="molecule type" value="Genomic_DNA"/>
</dbReference>
<evidence type="ECO:0000256" key="3">
    <source>
        <dbReference type="ARBA" id="ARBA00022729"/>
    </source>
</evidence>
<dbReference type="InterPro" id="IPR012944">
    <property type="entry name" value="SusD_RagB_dom"/>
</dbReference>
<organism evidence="8 9">
    <name type="scientific">Sphingobacterium deserti</name>
    <dbReference type="NCBI Taxonomy" id="1229276"/>
    <lineage>
        <taxon>Bacteria</taxon>
        <taxon>Pseudomonadati</taxon>
        <taxon>Bacteroidota</taxon>
        <taxon>Sphingobacteriia</taxon>
        <taxon>Sphingobacteriales</taxon>
        <taxon>Sphingobacteriaceae</taxon>
        <taxon>Sphingobacterium</taxon>
    </lineage>
</organism>
<evidence type="ECO:0000256" key="5">
    <source>
        <dbReference type="ARBA" id="ARBA00023237"/>
    </source>
</evidence>
<dbReference type="Pfam" id="PF07980">
    <property type="entry name" value="SusD_RagB"/>
    <property type="match status" value="1"/>
</dbReference>
<evidence type="ECO:0000259" key="7">
    <source>
        <dbReference type="Pfam" id="PF14322"/>
    </source>
</evidence>
<keyword evidence="4" id="KW-0472">Membrane</keyword>
<dbReference type="Proteomes" id="UP000031802">
    <property type="component" value="Unassembled WGS sequence"/>
</dbReference>
<dbReference type="eggNOG" id="COG0457">
    <property type="taxonomic scope" value="Bacteria"/>
</dbReference>
<gene>
    <name evidence="8" type="ORF">DI53_3431</name>
</gene>
<evidence type="ECO:0000256" key="1">
    <source>
        <dbReference type="ARBA" id="ARBA00004442"/>
    </source>
</evidence>
<name>A0A0B8SYX7_9SPHI</name>
<accession>A0A0B8SYX7</accession>
<dbReference type="SUPFAM" id="SSF48452">
    <property type="entry name" value="TPR-like"/>
    <property type="match status" value="1"/>
</dbReference>
<dbReference type="Gene3D" id="1.25.40.390">
    <property type="match status" value="1"/>
</dbReference>
<proteinExistence type="inferred from homology"/>
<dbReference type="RefSeq" id="WP_037502513.1">
    <property type="nucleotide sequence ID" value="NZ_JJMU01000065.1"/>
</dbReference>
<evidence type="ECO:0008006" key="10">
    <source>
        <dbReference type="Google" id="ProtNLM"/>
    </source>
</evidence>
<feature type="domain" description="SusD-like N-terminal" evidence="7">
    <location>
        <begin position="22"/>
        <end position="206"/>
    </location>
</feature>
<evidence type="ECO:0000259" key="6">
    <source>
        <dbReference type="Pfam" id="PF07980"/>
    </source>
</evidence>
<evidence type="ECO:0000256" key="4">
    <source>
        <dbReference type="ARBA" id="ARBA00023136"/>
    </source>
</evidence>
<evidence type="ECO:0000313" key="8">
    <source>
        <dbReference type="EMBL" id="KGE12692.1"/>
    </source>
</evidence>
<evidence type="ECO:0000313" key="9">
    <source>
        <dbReference type="Proteomes" id="UP000031802"/>
    </source>
</evidence>
<keyword evidence="5" id="KW-0998">Cell outer membrane</keyword>
<dbReference type="PATRIC" id="fig|1229276.3.peg.3545"/>
<dbReference type="STRING" id="1229276.DI53_3431"/>
<dbReference type="InterPro" id="IPR011990">
    <property type="entry name" value="TPR-like_helical_dom_sf"/>
</dbReference>
<evidence type="ECO:0000256" key="2">
    <source>
        <dbReference type="ARBA" id="ARBA00006275"/>
    </source>
</evidence>
<reference evidence="9" key="1">
    <citation type="submission" date="2014-04" db="EMBL/GenBank/DDBJ databases">
        <title>Whole-Genome optical mapping and complete genome sequence of Sphingobacterium deserti sp. nov., a new spaces isolated from desert in the west of China.</title>
        <authorList>
            <person name="Teng C."/>
            <person name="Zhou Z."/>
            <person name="Li X."/>
            <person name="Chen M."/>
            <person name="Lin M."/>
            <person name="Wang L."/>
            <person name="Su S."/>
            <person name="Zhang C."/>
            <person name="Zhang W."/>
        </authorList>
    </citation>
    <scope>NUCLEOTIDE SEQUENCE [LARGE SCALE GENOMIC DNA]</scope>
    <source>
        <strain evidence="9">ACCC05744</strain>
    </source>
</reference>
<dbReference type="GO" id="GO:0009279">
    <property type="term" value="C:cell outer membrane"/>
    <property type="evidence" value="ECO:0007669"/>
    <property type="project" value="UniProtKB-SubCell"/>
</dbReference>
<comment type="caution">
    <text evidence="8">The sequence shown here is derived from an EMBL/GenBank/DDBJ whole genome shotgun (WGS) entry which is preliminary data.</text>
</comment>
<reference evidence="8 9" key="2">
    <citation type="journal article" date="2015" name="PLoS ONE">
        <title>Whole-Genome Optical Mapping and Finished Genome Sequence of Sphingobacterium deserti sp. nov., a New Species Isolated from the Western Desert of China.</title>
        <authorList>
            <person name="Teng C."/>
            <person name="Zhou Z."/>
            <person name="Molnar I."/>
            <person name="Li X."/>
            <person name="Tang R."/>
            <person name="Chen M."/>
            <person name="Wang L."/>
            <person name="Su S."/>
            <person name="Zhang W."/>
            <person name="Lin M."/>
        </authorList>
    </citation>
    <scope>NUCLEOTIDE SEQUENCE [LARGE SCALE GENOMIC DNA]</scope>
    <source>
        <strain evidence="9">ACCC05744</strain>
    </source>
</reference>
<dbReference type="InterPro" id="IPR033985">
    <property type="entry name" value="SusD-like_N"/>
</dbReference>
<comment type="subcellular location">
    <subcellularLocation>
        <location evidence="1">Cell outer membrane</location>
    </subcellularLocation>
</comment>
<keyword evidence="3" id="KW-0732">Signal</keyword>
<sequence>MKNYLYIGFILSVILHSSCNDDFLDRSPQTSVTEESTFKTVADLEIYTNSMYGMLSPAYSDGFSDNIAALSGASTTNNMVRGTLTAANADGWDDWESLRRINFMLQNLHKAVGDQAAIDHFTGIARFYRAYWYYNMVMRYGDVPWYGRVLGEQESEELTKGQDSRELVVDSIMVDLEYAAAHIQPSGTNMRITRWAALALMSRIALYEGSYRKYHGYLNLATSANMYFEKAASAAKQVMDEGGFALHSTGNHAEDFRSLFSSSDLSANKEIIFLWKNSRGEGVANNTHTVFDYQWAFSKDLMEEFLMSDGSRFTDLPGYESMAITEIFRNRDPRLGETMMQPGFKTNPQLDIPYVLKPTFGGYLQVKFYPRDRGMRLGWNLNYTDLPILRYAEVLLNYAEAKAELGTLDQSDLDATVGQLRQRVGLPKLDLLQANADVDPQLATRYPNVNENKGVVLEIRRERRVELAGEGSRANDLNRWFVGELFATAPKGMFVKQLGAMDVTGDGNPDIAILESPSQQEPIANLPEDTKERLVRYYLSENVIYLSNGNSGHIMFTRDKTQPRLWKDGPQYYYRPIPLQQTVLNPNLRQPFGWE</sequence>
<keyword evidence="9" id="KW-1185">Reference proteome</keyword>
<dbReference type="OrthoDB" id="5694214at2"/>
<dbReference type="Pfam" id="PF14322">
    <property type="entry name" value="SusD-like_3"/>
    <property type="match status" value="1"/>
</dbReference>